<accession>A0A8B6DG68</accession>
<evidence type="ECO:0000313" key="9">
    <source>
        <dbReference type="EMBL" id="VDI18563.1"/>
    </source>
</evidence>
<evidence type="ECO:0000259" key="6">
    <source>
        <dbReference type="PROSITE" id="PS50024"/>
    </source>
</evidence>
<dbReference type="Pfam" id="PF07645">
    <property type="entry name" value="EGF_CA"/>
    <property type="match status" value="2"/>
</dbReference>
<protein>
    <recommendedName>
        <fullName evidence="11">Fibrinogen C-terminal domain-containing protein</fullName>
    </recommendedName>
</protein>
<dbReference type="SMART" id="SM00179">
    <property type="entry name" value="EGF_CA"/>
    <property type="match status" value="2"/>
</dbReference>
<dbReference type="InterPro" id="IPR000082">
    <property type="entry name" value="SEA_dom"/>
</dbReference>
<dbReference type="AlphaFoldDB" id="A0A8B6DG68"/>
<dbReference type="InterPro" id="IPR000742">
    <property type="entry name" value="EGF"/>
</dbReference>
<dbReference type="InterPro" id="IPR049883">
    <property type="entry name" value="NOTCH1_EGF-like"/>
</dbReference>
<dbReference type="PANTHER" id="PTHR19143">
    <property type="entry name" value="FIBRINOGEN/TENASCIN/ANGIOPOEITIN"/>
    <property type="match status" value="1"/>
</dbReference>
<proteinExistence type="predicted"/>
<evidence type="ECO:0000256" key="1">
    <source>
        <dbReference type="ARBA" id="ARBA00022536"/>
    </source>
</evidence>
<comment type="caution">
    <text evidence="9">The sequence shown here is derived from an EMBL/GenBank/DDBJ whole genome shotgun (WGS) entry which is preliminary data.</text>
</comment>
<dbReference type="InterPro" id="IPR018097">
    <property type="entry name" value="EGF_Ca-bd_CS"/>
</dbReference>
<feature type="domain" description="Fibrinogen C-terminal" evidence="8">
    <location>
        <begin position="658"/>
        <end position="870"/>
    </location>
</feature>
<dbReference type="InterPro" id="IPR001881">
    <property type="entry name" value="EGF-like_Ca-bd_dom"/>
</dbReference>
<keyword evidence="10" id="KW-1185">Reference proteome</keyword>
<dbReference type="FunFam" id="2.10.25.10:FF:000240">
    <property type="entry name" value="Vitamin K-dependent protein S"/>
    <property type="match status" value="1"/>
</dbReference>
<dbReference type="InterPro" id="IPR036364">
    <property type="entry name" value="SEA_dom_sf"/>
</dbReference>
<dbReference type="InterPro" id="IPR002181">
    <property type="entry name" value="Fibrinogen_a/b/g_C_dom"/>
</dbReference>
<dbReference type="Proteomes" id="UP000596742">
    <property type="component" value="Unassembled WGS sequence"/>
</dbReference>
<dbReference type="PROSITE" id="PS50024">
    <property type="entry name" value="SEA"/>
    <property type="match status" value="1"/>
</dbReference>
<evidence type="ECO:0000256" key="4">
    <source>
        <dbReference type="ARBA" id="ARBA00023157"/>
    </source>
</evidence>
<dbReference type="PROSITE" id="PS00514">
    <property type="entry name" value="FIBRINOGEN_C_1"/>
    <property type="match status" value="1"/>
</dbReference>
<dbReference type="GO" id="GO:0005509">
    <property type="term" value="F:calcium ion binding"/>
    <property type="evidence" value="ECO:0007669"/>
    <property type="project" value="InterPro"/>
</dbReference>
<dbReference type="SMART" id="SM00181">
    <property type="entry name" value="EGF"/>
    <property type="match status" value="4"/>
</dbReference>
<evidence type="ECO:0000313" key="10">
    <source>
        <dbReference type="Proteomes" id="UP000596742"/>
    </source>
</evidence>
<dbReference type="Pfam" id="PF01390">
    <property type="entry name" value="SEA"/>
    <property type="match status" value="1"/>
</dbReference>
<evidence type="ECO:0000256" key="2">
    <source>
        <dbReference type="ARBA" id="ARBA00022729"/>
    </source>
</evidence>
<dbReference type="PROSITE" id="PS01186">
    <property type="entry name" value="EGF_2"/>
    <property type="match status" value="2"/>
</dbReference>
<keyword evidence="4" id="KW-1015">Disulfide bond</keyword>
<dbReference type="InterPro" id="IPR036056">
    <property type="entry name" value="Fibrinogen-like_C"/>
</dbReference>
<dbReference type="InterPro" id="IPR050373">
    <property type="entry name" value="Fibrinogen_C-term_domain"/>
</dbReference>
<dbReference type="Gene3D" id="2.10.25.10">
    <property type="entry name" value="Laminin"/>
    <property type="match status" value="3"/>
</dbReference>
<feature type="domain" description="SEA" evidence="6">
    <location>
        <begin position="308"/>
        <end position="414"/>
    </location>
</feature>
<dbReference type="SMART" id="SM00186">
    <property type="entry name" value="FBG"/>
    <property type="match status" value="1"/>
</dbReference>
<keyword evidence="2" id="KW-0732">Signal</keyword>
<dbReference type="EMBL" id="UYJE01003355">
    <property type="protein sequence ID" value="VDI18563.1"/>
    <property type="molecule type" value="Genomic_DNA"/>
</dbReference>
<dbReference type="PROSITE" id="PS00010">
    <property type="entry name" value="ASX_HYDROXYL"/>
    <property type="match status" value="2"/>
</dbReference>
<dbReference type="FunFam" id="2.10.25.10:FF:000038">
    <property type="entry name" value="Fibrillin 2"/>
    <property type="match status" value="1"/>
</dbReference>
<reference evidence="9" key="1">
    <citation type="submission" date="2018-11" db="EMBL/GenBank/DDBJ databases">
        <authorList>
            <person name="Alioto T."/>
            <person name="Alioto T."/>
        </authorList>
    </citation>
    <scope>NUCLEOTIDE SEQUENCE</scope>
</reference>
<dbReference type="SUPFAM" id="SSF82671">
    <property type="entry name" value="SEA domain"/>
    <property type="match status" value="1"/>
</dbReference>
<feature type="domain" description="EGF-like" evidence="7">
    <location>
        <begin position="225"/>
        <end position="265"/>
    </location>
</feature>
<evidence type="ECO:0000256" key="5">
    <source>
        <dbReference type="PROSITE-ProRule" id="PRU00076"/>
    </source>
</evidence>
<dbReference type="GO" id="GO:0005615">
    <property type="term" value="C:extracellular space"/>
    <property type="evidence" value="ECO:0007669"/>
    <property type="project" value="TreeGrafter"/>
</dbReference>
<dbReference type="InterPro" id="IPR009030">
    <property type="entry name" value="Growth_fac_rcpt_cys_sf"/>
</dbReference>
<organism evidence="9 10">
    <name type="scientific">Mytilus galloprovincialis</name>
    <name type="common">Mediterranean mussel</name>
    <dbReference type="NCBI Taxonomy" id="29158"/>
    <lineage>
        <taxon>Eukaryota</taxon>
        <taxon>Metazoa</taxon>
        <taxon>Spiralia</taxon>
        <taxon>Lophotrochozoa</taxon>
        <taxon>Mollusca</taxon>
        <taxon>Bivalvia</taxon>
        <taxon>Autobranchia</taxon>
        <taxon>Pteriomorphia</taxon>
        <taxon>Mytilida</taxon>
        <taxon>Mytiloidea</taxon>
        <taxon>Mytilidae</taxon>
        <taxon>Mytilinae</taxon>
        <taxon>Mytilus</taxon>
    </lineage>
</organism>
<keyword evidence="1 5" id="KW-0245">EGF-like domain</keyword>
<sequence>MGSETSTSLRQMYTPESQSMSTIITEYATDASIPAGQTDNKYTTTTVTEKDITVKVSSTDTVSTPLTSYLTKSTTKYNTVGRVGGQISTNSREMYKTEYQTTPTTTTGHMTEPSLPAVQTNDKYTTYIVLAKHTTEKVENECNSARLACDLVNGGCTFNNTGDAVCFCNAGYKFTNPDANYTCKDIDECVLKTHSCNQRCINTAGGYLCSCEDGFELTGNTTCINIDECTLLINNCEQICVDTIGSFNCSCRDGFVLNSDQSSCSRDYDPCANNNINCSYGCVLENSEPVCYCPENYKLSIHDNQTCSAVFISVEIYLTTNFPYTSEMADHSTDEFKHARVDIKVALYFRYSNIPGFLSLTVISFSFGSTVVEYTVVFNQSLSDSLIMETASVTNNITQITVLDKSYDVTGETFVNYQTKNQEPLTCTLCRVIHTCVILRKNTYECRPPLSKLASRSLFIEATLQKTFQPNYGNKLHLDYAAYEEEVEQAFITEMSGVEDIQYLNVTDFRNHTEGVTTSLVVIFNTVANKTLQYDKVLNLLVKMETEDKSCTDSVDTCIAVNGSITLGNTTTTLVISVSENIVQVKWVKRPDLHGYTFTKSESFTSEMDSTADCARFCSEVPLCVSFTFGNKVCKGHNEKMHNLDSSITSAGMQYYEVSNVKGYIDCDDVPQKDSGIYRIFPDGIPGGVLVYCDMKTTGEKWTVLQRRIDNSEDFYRTWPEYSEGFGNLLGNFYLGNENIHFLTNQAQYELRVDLRNAADQERYALYSSFSIGNSDDNYRLNVYGFDSNSDAGDSLTHVNGIIFTTWDVTFGNICPDLRRGAWWYINCSDANLNGIYFNPGTEDPRGVRWDTFESDISLKYADIKIRRKTQIHV</sequence>
<gene>
    <name evidence="9" type="ORF">MGAL_10B031421</name>
</gene>
<dbReference type="InterPro" id="IPR000152">
    <property type="entry name" value="EGF-type_Asp/Asn_hydroxyl_site"/>
</dbReference>
<comment type="caution">
    <text evidence="5">Lacks conserved residue(s) required for the propagation of feature annotation.</text>
</comment>
<dbReference type="CDD" id="cd00087">
    <property type="entry name" value="FReD"/>
    <property type="match status" value="1"/>
</dbReference>
<dbReference type="SUPFAM" id="SSF57184">
    <property type="entry name" value="Growth factor receptor domain"/>
    <property type="match status" value="1"/>
</dbReference>
<dbReference type="PROSITE" id="PS51406">
    <property type="entry name" value="FIBRINOGEN_C_2"/>
    <property type="match status" value="1"/>
</dbReference>
<dbReference type="CDD" id="cd00054">
    <property type="entry name" value="EGF_CA"/>
    <property type="match status" value="1"/>
</dbReference>
<evidence type="ECO:0000259" key="8">
    <source>
        <dbReference type="PROSITE" id="PS51406"/>
    </source>
</evidence>
<dbReference type="OrthoDB" id="6286622at2759"/>
<dbReference type="PROSITE" id="PS01187">
    <property type="entry name" value="EGF_CA"/>
    <property type="match status" value="1"/>
</dbReference>
<evidence type="ECO:0008006" key="11">
    <source>
        <dbReference type="Google" id="ProtNLM"/>
    </source>
</evidence>
<dbReference type="PROSITE" id="PS50026">
    <property type="entry name" value="EGF_3"/>
    <property type="match status" value="1"/>
</dbReference>
<dbReference type="InterPro" id="IPR020837">
    <property type="entry name" value="Fibrinogen_CS"/>
</dbReference>
<dbReference type="Pfam" id="PF00147">
    <property type="entry name" value="Fibrinogen_C"/>
    <property type="match status" value="1"/>
</dbReference>
<name>A0A8B6DG68_MYTGA</name>
<dbReference type="InterPro" id="IPR014716">
    <property type="entry name" value="Fibrinogen_a/b/g_C_1"/>
</dbReference>
<dbReference type="Gene3D" id="3.90.215.10">
    <property type="entry name" value="Gamma Fibrinogen, chain A, domain 1"/>
    <property type="match status" value="1"/>
</dbReference>
<evidence type="ECO:0000259" key="7">
    <source>
        <dbReference type="PROSITE" id="PS50026"/>
    </source>
</evidence>
<keyword evidence="3" id="KW-0677">Repeat</keyword>
<dbReference type="SUPFAM" id="SSF56496">
    <property type="entry name" value="Fibrinogen C-terminal domain-like"/>
    <property type="match status" value="1"/>
</dbReference>
<evidence type="ECO:0000256" key="3">
    <source>
        <dbReference type="ARBA" id="ARBA00022737"/>
    </source>
</evidence>